<name>A0A2P2P0G0_RHIMU</name>
<dbReference type="EMBL" id="GGEC01067637">
    <property type="protein sequence ID" value="MBX48121.1"/>
    <property type="molecule type" value="Transcribed_RNA"/>
</dbReference>
<accession>A0A2P2P0G0</accession>
<protein>
    <submittedName>
        <fullName evidence="1">Uncharacterized protein</fullName>
    </submittedName>
</protein>
<dbReference type="AlphaFoldDB" id="A0A2P2P0G0"/>
<organism evidence="1">
    <name type="scientific">Rhizophora mucronata</name>
    <name type="common">Asiatic mangrove</name>
    <dbReference type="NCBI Taxonomy" id="61149"/>
    <lineage>
        <taxon>Eukaryota</taxon>
        <taxon>Viridiplantae</taxon>
        <taxon>Streptophyta</taxon>
        <taxon>Embryophyta</taxon>
        <taxon>Tracheophyta</taxon>
        <taxon>Spermatophyta</taxon>
        <taxon>Magnoliopsida</taxon>
        <taxon>eudicotyledons</taxon>
        <taxon>Gunneridae</taxon>
        <taxon>Pentapetalae</taxon>
        <taxon>rosids</taxon>
        <taxon>fabids</taxon>
        <taxon>Malpighiales</taxon>
        <taxon>Rhizophoraceae</taxon>
        <taxon>Rhizophora</taxon>
    </lineage>
</organism>
<sequence length="46" mass="5536">MFSAFYFMGIHWKMKRDNADKSSKSKFQNFWKAKTSRNLSQLMSIL</sequence>
<reference evidence="1" key="1">
    <citation type="submission" date="2018-02" db="EMBL/GenBank/DDBJ databases">
        <title>Rhizophora mucronata_Transcriptome.</title>
        <authorList>
            <person name="Meera S.P."/>
            <person name="Sreeshan A."/>
            <person name="Augustine A."/>
        </authorList>
    </citation>
    <scope>NUCLEOTIDE SEQUENCE</scope>
    <source>
        <tissue evidence="1">Leaf</tissue>
    </source>
</reference>
<proteinExistence type="predicted"/>
<evidence type="ECO:0000313" key="1">
    <source>
        <dbReference type="EMBL" id="MBX48121.1"/>
    </source>
</evidence>